<evidence type="ECO:0000256" key="11">
    <source>
        <dbReference type="PROSITE-ProRule" id="PRU00175"/>
    </source>
</evidence>
<dbReference type="Gene3D" id="3.30.40.10">
    <property type="entry name" value="Zinc/RING finger domain, C3HC4 (zinc finger)"/>
    <property type="match status" value="1"/>
</dbReference>
<keyword evidence="2" id="KW-0217">Developmental protein</keyword>
<keyword evidence="8" id="KW-0539">Nucleus</keyword>
<accession>A0A8J2VY50</accession>
<evidence type="ECO:0000256" key="7">
    <source>
        <dbReference type="ARBA" id="ARBA00023125"/>
    </source>
</evidence>
<keyword evidence="4" id="KW-0677">Repeat</keyword>
<dbReference type="SUPFAM" id="SSF57850">
    <property type="entry name" value="RING/U-box"/>
    <property type="match status" value="1"/>
</dbReference>
<dbReference type="InterPro" id="IPR037962">
    <property type="entry name" value="Neuralized"/>
</dbReference>
<dbReference type="EMBL" id="CAKKLH010000001">
    <property type="protein sequence ID" value="CAH0098225.1"/>
    <property type="molecule type" value="Genomic_DNA"/>
</dbReference>
<dbReference type="Proteomes" id="UP000789390">
    <property type="component" value="Unassembled WGS sequence"/>
</dbReference>
<proteinExistence type="predicted"/>
<feature type="region of interest" description="Disordered" evidence="12">
    <location>
        <begin position="1"/>
        <end position="20"/>
    </location>
</feature>
<feature type="region of interest" description="Disordered" evidence="12">
    <location>
        <begin position="202"/>
        <end position="243"/>
    </location>
</feature>
<dbReference type="InterPro" id="IPR001841">
    <property type="entry name" value="Znf_RING"/>
</dbReference>
<dbReference type="CDD" id="cd16647">
    <property type="entry name" value="mRING-HC-C3HC5_NEU1"/>
    <property type="match status" value="1"/>
</dbReference>
<feature type="compositionally biased region" description="Polar residues" evidence="12">
    <location>
        <begin position="1"/>
        <end position="18"/>
    </location>
</feature>
<comment type="caution">
    <text evidence="15">The sequence shown here is derived from an EMBL/GenBank/DDBJ whole genome shotgun (WGS) entry which is preliminary data.</text>
</comment>
<feature type="region of interest" description="Disordered" evidence="12">
    <location>
        <begin position="501"/>
        <end position="534"/>
    </location>
</feature>
<dbReference type="InterPro" id="IPR043136">
    <property type="entry name" value="B30.2/SPRY_sf"/>
</dbReference>
<organism evidence="15 16">
    <name type="scientific">Daphnia galeata</name>
    <dbReference type="NCBI Taxonomy" id="27404"/>
    <lineage>
        <taxon>Eukaryota</taxon>
        <taxon>Metazoa</taxon>
        <taxon>Ecdysozoa</taxon>
        <taxon>Arthropoda</taxon>
        <taxon>Crustacea</taxon>
        <taxon>Branchiopoda</taxon>
        <taxon>Diplostraca</taxon>
        <taxon>Cladocera</taxon>
        <taxon>Anomopoda</taxon>
        <taxon>Daphniidae</taxon>
        <taxon>Daphnia</taxon>
    </lineage>
</organism>
<dbReference type="SMART" id="SM00588">
    <property type="entry name" value="NEUZ"/>
    <property type="match status" value="2"/>
</dbReference>
<feature type="domain" description="NHR" evidence="14">
    <location>
        <begin position="49"/>
        <end position="203"/>
    </location>
</feature>
<evidence type="ECO:0000256" key="2">
    <source>
        <dbReference type="ARBA" id="ARBA00022473"/>
    </source>
</evidence>
<dbReference type="PROSITE" id="PS50089">
    <property type="entry name" value="ZF_RING_2"/>
    <property type="match status" value="1"/>
</dbReference>
<evidence type="ECO:0000256" key="6">
    <source>
        <dbReference type="ARBA" id="ARBA00022833"/>
    </source>
</evidence>
<keyword evidence="6" id="KW-0862">Zinc</keyword>
<dbReference type="Pfam" id="PF07177">
    <property type="entry name" value="Neuralized"/>
    <property type="match status" value="2"/>
</dbReference>
<keyword evidence="7" id="KW-0238">DNA-binding</keyword>
<dbReference type="InterPro" id="IPR013083">
    <property type="entry name" value="Znf_RING/FYVE/PHD"/>
</dbReference>
<gene>
    <name evidence="15" type="ORF">DGAL_LOCUS272</name>
</gene>
<dbReference type="OrthoDB" id="6078042at2759"/>
<evidence type="ECO:0000256" key="12">
    <source>
        <dbReference type="SAM" id="MobiDB-lite"/>
    </source>
</evidence>
<dbReference type="SMART" id="SM00184">
    <property type="entry name" value="RING"/>
    <property type="match status" value="1"/>
</dbReference>
<keyword evidence="5 11" id="KW-0863">Zinc-finger</keyword>
<dbReference type="GO" id="GO:0003677">
    <property type="term" value="F:DNA binding"/>
    <property type="evidence" value="ECO:0007669"/>
    <property type="project" value="UniProtKB-KW"/>
</dbReference>
<keyword evidence="16" id="KW-1185">Reference proteome</keyword>
<dbReference type="FunFam" id="2.60.120.920:FF:000005">
    <property type="entry name" value="Putative E3 ubiquitin-protein ligase NEURL1B"/>
    <property type="match status" value="2"/>
</dbReference>
<protein>
    <recommendedName>
        <fullName evidence="10">Protein neuralized</fullName>
    </recommendedName>
</protein>
<evidence type="ECO:0000256" key="9">
    <source>
        <dbReference type="ARBA" id="ARBA00058903"/>
    </source>
</evidence>
<evidence type="ECO:0000256" key="1">
    <source>
        <dbReference type="ARBA" id="ARBA00004123"/>
    </source>
</evidence>
<feature type="domain" description="RING-type" evidence="13">
    <location>
        <begin position="585"/>
        <end position="630"/>
    </location>
</feature>
<feature type="domain" description="NHR" evidence="14">
    <location>
        <begin position="337"/>
        <end position="493"/>
    </location>
</feature>
<evidence type="ECO:0000313" key="15">
    <source>
        <dbReference type="EMBL" id="CAH0098225.1"/>
    </source>
</evidence>
<name>A0A8J2VY50_9CRUS</name>
<evidence type="ECO:0000256" key="5">
    <source>
        <dbReference type="ARBA" id="ARBA00022771"/>
    </source>
</evidence>
<evidence type="ECO:0000313" key="16">
    <source>
        <dbReference type="Proteomes" id="UP000789390"/>
    </source>
</evidence>
<feature type="compositionally biased region" description="Low complexity" evidence="12">
    <location>
        <begin position="215"/>
        <end position="239"/>
    </location>
</feature>
<dbReference type="GO" id="GO:0008270">
    <property type="term" value="F:zinc ion binding"/>
    <property type="evidence" value="ECO:0007669"/>
    <property type="project" value="UniProtKB-KW"/>
</dbReference>
<dbReference type="PANTHER" id="PTHR12429:SF6">
    <property type="entry name" value="PROTEIN NEURALIZED"/>
    <property type="match status" value="1"/>
</dbReference>
<dbReference type="AlphaFoldDB" id="A0A8J2VY50"/>
<dbReference type="PROSITE" id="PS51065">
    <property type="entry name" value="NHR"/>
    <property type="match status" value="2"/>
</dbReference>
<dbReference type="GO" id="GO:0005634">
    <property type="term" value="C:nucleus"/>
    <property type="evidence" value="ECO:0007669"/>
    <property type="project" value="UniProtKB-SubCell"/>
</dbReference>
<dbReference type="PANTHER" id="PTHR12429">
    <property type="entry name" value="NEURALIZED"/>
    <property type="match status" value="1"/>
</dbReference>
<dbReference type="FunFam" id="3.30.40.10:FF:000441">
    <property type="entry name" value="Neuralized, isoform B"/>
    <property type="match status" value="1"/>
</dbReference>
<evidence type="ECO:0000259" key="13">
    <source>
        <dbReference type="PROSITE" id="PS50089"/>
    </source>
</evidence>
<feature type="compositionally biased region" description="Low complexity" evidence="12">
    <location>
        <begin position="520"/>
        <end position="534"/>
    </location>
</feature>
<dbReference type="GO" id="GO:0061630">
    <property type="term" value="F:ubiquitin protein ligase activity"/>
    <property type="evidence" value="ECO:0007669"/>
    <property type="project" value="TreeGrafter"/>
</dbReference>
<comment type="subcellular location">
    <subcellularLocation>
        <location evidence="1">Nucleus</location>
    </subcellularLocation>
</comment>
<reference evidence="15" key="1">
    <citation type="submission" date="2021-11" db="EMBL/GenBank/DDBJ databases">
        <authorList>
            <person name="Schell T."/>
        </authorList>
    </citation>
    <scope>NUCLEOTIDE SEQUENCE</scope>
    <source>
        <strain evidence="15">M5</strain>
    </source>
</reference>
<dbReference type="Pfam" id="PF13920">
    <property type="entry name" value="zf-C3HC4_3"/>
    <property type="match status" value="1"/>
</dbReference>
<dbReference type="Gene3D" id="2.60.120.920">
    <property type="match status" value="2"/>
</dbReference>
<evidence type="ECO:0000256" key="8">
    <source>
        <dbReference type="ARBA" id="ARBA00023242"/>
    </source>
</evidence>
<evidence type="ECO:0000256" key="10">
    <source>
        <dbReference type="ARBA" id="ARBA00068495"/>
    </source>
</evidence>
<evidence type="ECO:0000259" key="14">
    <source>
        <dbReference type="PROSITE" id="PS51065"/>
    </source>
</evidence>
<evidence type="ECO:0000256" key="3">
    <source>
        <dbReference type="ARBA" id="ARBA00022723"/>
    </source>
</evidence>
<comment type="function">
    <text evidence="9">Involved in neurogenesis. Interacts with other neurogenic proteins in the specification of the neuroblast versus epidermoblast cell fate.</text>
</comment>
<evidence type="ECO:0000256" key="4">
    <source>
        <dbReference type="ARBA" id="ARBA00022737"/>
    </source>
</evidence>
<sequence>MVTELITSDSGKTKSSPKSLKGAMKVIKKLKGRIGLGSNNGDGSVSQPVLQFHNTRGEHVRLSADRSTARRVDSFCKGIAFSQRTVRPNEKVYLRVAECSTSWNGVLRIGFTSCNPASFSGVLPKYACPDLTSRPGFWGKALPERYVDAGVLFSFHFTASGDVMLNVNGQDKGVFLTGVDARTPLWIMVDIYGNTTAVQFVDPRGSLNNNPMRNSPTRRSTTSLQSSASSSGLSGTLTSNDMNQRPHHLQQLHHQQQMPRPRSEADLLVSMNALNLNRGPHQIPSLPLPPIPGTAGHHLQQQTTNNTMAQTPAPPAVLQNFPPPPPLRHYRHHSFQPLTFHPRTHGINIRMGSDCRTAVRHDAEFCNGYVLSSRPISPGESWVVQIVQTESIYVGGMGFGFTTCNPASLSSTDLPDDADQLLDRPEYWVISKDVAHGPILGDEIEFHLSHSGEVTMMRNRGSATLLMHVDVSLPLWAIFDVYGSTRAVRLLGTISPPQPVSEPPAVIYQAPPRVSPPRPQQQQSQQQQSQQSQPIYQTIGSAHMMQQQSTIPTGVLSSGTASSYVETLTQSLNCHSASGGASSECTVCYERSVDCVLYSCGHMCLCYDCALTLYHGGRTAGGQGLCPICRAPIRDVIRAYRS</sequence>
<keyword evidence="3" id="KW-0479">Metal-binding</keyword>
<dbReference type="InterPro" id="IPR006573">
    <property type="entry name" value="NHR_dom"/>
</dbReference>